<keyword evidence="2" id="KW-0479">Metal-binding</keyword>
<dbReference type="PRINTS" id="PR00469">
    <property type="entry name" value="PNDRDTASEII"/>
</dbReference>
<dbReference type="InterPro" id="IPR039650">
    <property type="entry name" value="HdrA-like"/>
</dbReference>
<name>A0A9D1P8C6_9FIRM</name>
<organism evidence="6 7">
    <name type="scientific">Candidatus Ornithocaccomicrobium faecavium</name>
    <dbReference type="NCBI Taxonomy" id="2840890"/>
    <lineage>
        <taxon>Bacteria</taxon>
        <taxon>Bacillati</taxon>
        <taxon>Bacillota</taxon>
        <taxon>Clostridia</taxon>
        <taxon>Candidatus Ornithocaccomicrobium</taxon>
    </lineage>
</organism>
<accession>A0A9D1P8C6</accession>
<dbReference type="EMBL" id="DVOT01000183">
    <property type="protein sequence ID" value="HIV28334.1"/>
    <property type="molecule type" value="Genomic_DNA"/>
</dbReference>
<dbReference type="GO" id="GO:0051539">
    <property type="term" value="F:4 iron, 4 sulfur cluster binding"/>
    <property type="evidence" value="ECO:0007669"/>
    <property type="project" value="UniProtKB-KW"/>
</dbReference>
<protein>
    <submittedName>
        <fullName evidence="6">FAD-dependent oxidoreductase</fullName>
    </submittedName>
</protein>
<evidence type="ECO:0000256" key="3">
    <source>
        <dbReference type="ARBA" id="ARBA00023002"/>
    </source>
</evidence>
<dbReference type="Pfam" id="PF12831">
    <property type="entry name" value="FAD_oxidored"/>
    <property type="match status" value="1"/>
</dbReference>
<evidence type="ECO:0000313" key="6">
    <source>
        <dbReference type="EMBL" id="HIV28334.1"/>
    </source>
</evidence>
<evidence type="ECO:0000256" key="5">
    <source>
        <dbReference type="ARBA" id="ARBA00023014"/>
    </source>
</evidence>
<dbReference type="SUPFAM" id="SSF51905">
    <property type="entry name" value="FAD/NAD(P)-binding domain"/>
    <property type="match status" value="1"/>
</dbReference>
<proteinExistence type="predicted"/>
<dbReference type="AlphaFoldDB" id="A0A9D1P8C6"/>
<keyword evidence="4" id="KW-0408">Iron</keyword>
<gene>
    <name evidence="6" type="ORF">IAA64_10195</name>
</gene>
<keyword evidence="1" id="KW-0004">4Fe-4S</keyword>
<keyword evidence="5" id="KW-0411">Iron-sulfur</keyword>
<dbReference type="InterPro" id="IPR036188">
    <property type="entry name" value="FAD/NAD-bd_sf"/>
</dbReference>
<dbReference type="Gene3D" id="3.50.50.60">
    <property type="entry name" value="FAD/NAD(P)-binding domain"/>
    <property type="match status" value="1"/>
</dbReference>
<reference evidence="6" key="2">
    <citation type="journal article" date="2021" name="PeerJ">
        <title>Extensive microbial diversity within the chicken gut microbiome revealed by metagenomics and culture.</title>
        <authorList>
            <person name="Gilroy R."/>
            <person name="Ravi A."/>
            <person name="Getino M."/>
            <person name="Pursley I."/>
            <person name="Horton D.L."/>
            <person name="Alikhan N.F."/>
            <person name="Baker D."/>
            <person name="Gharbi K."/>
            <person name="Hall N."/>
            <person name="Watson M."/>
            <person name="Adriaenssens E.M."/>
            <person name="Foster-Nyarko E."/>
            <person name="Jarju S."/>
            <person name="Secka A."/>
            <person name="Antonio M."/>
            <person name="Oren A."/>
            <person name="Chaudhuri R.R."/>
            <person name="La Ragione R."/>
            <person name="Hildebrand F."/>
            <person name="Pallen M.J."/>
        </authorList>
    </citation>
    <scope>NUCLEOTIDE SEQUENCE</scope>
    <source>
        <strain evidence="6">CHK183-6373</strain>
    </source>
</reference>
<keyword evidence="3" id="KW-0560">Oxidoreductase</keyword>
<evidence type="ECO:0000256" key="1">
    <source>
        <dbReference type="ARBA" id="ARBA00022485"/>
    </source>
</evidence>
<comment type="caution">
    <text evidence="6">The sequence shown here is derived from an EMBL/GenBank/DDBJ whole genome shotgun (WGS) entry which is preliminary data.</text>
</comment>
<dbReference type="GO" id="GO:0046872">
    <property type="term" value="F:metal ion binding"/>
    <property type="evidence" value="ECO:0007669"/>
    <property type="project" value="UniProtKB-KW"/>
</dbReference>
<dbReference type="PANTHER" id="PTHR43498:SF1">
    <property type="entry name" value="COB--COM HETERODISULFIDE REDUCTASE IRON-SULFUR SUBUNIT A"/>
    <property type="match status" value="1"/>
</dbReference>
<evidence type="ECO:0000256" key="2">
    <source>
        <dbReference type="ARBA" id="ARBA00022723"/>
    </source>
</evidence>
<dbReference type="Proteomes" id="UP000886884">
    <property type="component" value="Unassembled WGS sequence"/>
</dbReference>
<dbReference type="GO" id="GO:0016491">
    <property type="term" value="F:oxidoreductase activity"/>
    <property type="evidence" value="ECO:0007669"/>
    <property type="project" value="UniProtKB-KW"/>
</dbReference>
<dbReference type="PANTHER" id="PTHR43498">
    <property type="entry name" value="FERREDOXIN:COB-COM HETERODISULFIDE REDUCTASE SUBUNIT A"/>
    <property type="match status" value="1"/>
</dbReference>
<evidence type="ECO:0000256" key="4">
    <source>
        <dbReference type="ARBA" id="ARBA00023004"/>
    </source>
</evidence>
<evidence type="ECO:0000313" key="7">
    <source>
        <dbReference type="Proteomes" id="UP000886884"/>
    </source>
</evidence>
<sequence>MKETVTIQRSESYDVVVCGGGPAGFCAAVAAARGGANTALIEQWGMLGGTMTVGGVPAPALFHAHGKQIIAGIGWELMTRLAQAGYAQLPPAPYTARHPQMAVEVNAFEAAVFMDDMALAAGVHLHFHQPVAYAFSQNGHVSAILTAGANGLVRVEGKVFIDCTGDGTLSALAGAEYELSQELQPASLNSVLVNVQPRNKDTAALAEDYRQRVACGELSPYDIWGGNPLGVIQGGSRGRGADMSENYAINLFSNLNHVYPYNGADDDSRTRGEIEGRKSIARLVRWLNENVPGYEHAYVAACSPTVAARESRRILGNAYITGDDYVRGACPADSVCYSFYPIDVHQGAEDAPLANEFLAEGRVPGIPYGALVARGFDNLMMAGRIASGDRRAQSAYRVQASCMAMGEAAGNAAAMACQAGVGVDALDAQALRARLNENGAIVPGLSREV</sequence>
<reference evidence="6" key="1">
    <citation type="submission" date="2020-10" db="EMBL/GenBank/DDBJ databases">
        <authorList>
            <person name="Gilroy R."/>
        </authorList>
    </citation>
    <scope>NUCLEOTIDE SEQUENCE</scope>
    <source>
        <strain evidence="6">CHK183-6373</strain>
    </source>
</reference>